<proteinExistence type="predicted"/>
<dbReference type="SUPFAM" id="SSF53474">
    <property type="entry name" value="alpha/beta-Hydrolases"/>
    <property type="match status" value="1"/>
</dbReference>
<evidence type="ECO:0000313" key="2">
    <source>
        <dbReference type="EMBL" id="VAW04660.1"/>
    </source>
</evidence>
<dbReference type="Gene3D" id="3.40.50.1820">
    <property type="entry name" value="alpha/beta hydrolase"/>
    <property type="match status" value="1"/>
</dbReference>
<dbReference type="InterPro" id="IPR000073">
    <property type="entry name" value="AB_hydrolase_1"/>
</dbReference>
<dbReference type="InterPro" id="IPR000639">
    <property type="entry name" value="Epox_hydrolase-like"/>
</dbReference>
<dbReference type="GO" id="GO:0003824">
    <property type="term" value="F:catalytic activity"/>
    <property type="evidence" value="ECO:0007669"/>
    <property type="project" value="InterPro"/>
</dbReference>
<feature type="domain" description="AB hydrolase-1" evidence="1">
    <location>
        <begin position="25"/>
        <end position="279"/>
    </location>
</feature>
<sequence>MMERTTIDAGGKVSVLDHGGSGPLIVCVHGLEGSAYNWNLVAPHLSQTHRLVAPDLSGFGYTEPLEGGSTVERNAQLVADVIDHYGPEATLIGNSMGGLVSILTAEMFPEKVSGLALIDPAAPVFSWFSVSPSAAARLSIPLIPVVGKWLIDGYRSSVTVEQGVEEALHFVAADADALDPEIRIRATEIAKLRREQPWATDTLIEAMNSIAPYVVRKRRFADLIHRVSQPTLLVHGSKDELIHVEAANWLARQRPDWTVAYLEGLGHVPMLEDPDRFLAVFDTWEAAALSPSTGSARTGS</sequence>
<dbReference type="PANTHER" id="PTHR43689:SF8">
    <property type="entry name" value="ALPHA_BETA-HYDROLASES SUPERFAMILY PROTEIN"/>
    <property type="match status" value="1"/>
</dbReference>
<dbReference type="PRINTS" id="PR00412">
    <property type="entry name" value="EPOXHYDRLASE"/>
</dbReference>
<dbReference type="AlphaFoldDB" id="A0A3B0SJT3"/>
<dbReference type="PANTHER" id="PTHR43689">
    <property type="entry name" value="HYDROLASE"/>
    <property type="match status" value="1"/>
</dbReference>
<organism evidence="2">
    <name type="scientific">hydrothermal vent metagenome</name>
    <dbReference type="NCBI Taxonomy" id="652676"/>
    <lineage>
        <taxon>unclassified sequences</taxon>
        <taxon>metagenomes</taxon>
        <taxon>ecological metagenomes</taxon>
    </lineage>
</organism>
<dbReference type="InterPro" id="IPR029058">
    <property type="entry name" value="AB_hydrolase_fold"/>
</dbReference>
<reference evidence="2" key="1">
    <citation type="submission" date="2018-06" db="EMBL/GenBank/DDBJ databases">
        <authorList>
            <person name="Zhirakovskaya E."/>
        </authorList>
    </citation>
    <scope>NUCLEOTIDE SEQUENCE</scope>
</reference>
<gene>
    <name evidence="2" type="ORF">MNBD_ACTINO01-278</name>
</gene>
<dbReference type="Pfam" id="PF12697">
    <property type="entry name" value="Abhydrolase_6"/>
    <property type="match status" value="1"/>
</dbReference>
<name>A0A3B0SJT3_9ZZZZ</name>
<dbReference type="EMBL" id="UOEI01000403">
    <property type="protein sequence ID" value="VAW04660.1"/>
    <property type="molecule type" value="Genomic_DNA"/>
</dbReference>
<dbReference type="PRINTS" id="PR00111">
    <property type="entry name" value="ABHYDROLASE"/>
</dbReference>
<evidence type="ECO:0000259" key="1">
    <source>
        <dbReference type="Pfam" id="PF12697"/>
    </source>
</evidence>
<protein>
    <recommendedName>
        <fullName evidence="1">AB hydrolase-1 domain-containing protein</fullName>
    </recommendedName>
</protein>
<accession>A0A3B0SJT3</accession>